<organism evidence="1 2">
    <name type="scientific">Stephania yunnanensis</name>
    <dbReference type="NCBI Taxonomy" id="152371"/>
    <lineage>
        <taxon>Eukaryota</taxon>
        <taxon>Viridiplantae</taxon>
        <taxon>Streptophyta</taxon>
        <taxon>Embryophyta</taxon>
        <taxon>Tracheophyta</taxon>
        <taxon>Spermatophyta</taxon>
        <taxon>Magnoliopsida</taxon>
        <taxon>Ranunculales</taxon>
        <taxon>Menispermaceae</taxon>
        <taxon>Menispermoideae</taxon>
        <taxon>Cissampelideae</taxon>
        <taxon>Stephania</taxon>
    </lineage>
</organism>
<keyword evidence="2" id="KW-1185">Reference proteome</keyword>
<evidence type="ECO:0000313" key="2">
    <source>
        <dbReference type="Proteomes" id="UP001420932"/>
    </source>
</evidence>
<protein>
    <submittedName>
        <fullName evidence="1">Uncharacterized protein</fullName>
    </submittedName>
</protein>
<sequence>MGRLTLVRCNVLKDLKEDTEKSGFRLLIPVTDKCQTFFGIFVEVLPSAPTSEQ</sequence>
<dbReference type="Proteomes" id="UP001420932">
    <property type="component" value="Unassembled WGS sequence"/>
</dbReference>
<reference evidence="1 2" key="1">
    <citation type="submission" date="2024-01" db="EMBL/GenBank/DDBJ databases">
        <title>Genome assemblies of Stephania.</title>
        <authorList>
            <person name="Yang L."/>
        </authorList>
    </citation>
    <scope>NUCLEOTIDE SEQUENCE [LARGE SCALE GENOMIC DNA]</scope>
    <source>
        <strain evidence="1">YNDBR</strain>
        <tissue evidence="1">Leaf</tissue>
    </source>
</reference>
<name>A0AAP0HH00_9MAGN</name>
<dbReference type="AlphaFoldDB" id="A0AAP0HH00"/>
<comment type="caution">
    <text evidence="1">The sequence shown here is derived from an EMBL/GenBank/DDBJ whole genome shotgun (WGS) entry which is preliminary data.</text>
</comment>
<dbReference type="EMBL" id="JBBNAF010000013">
    <property type="protein sequence ID" value="KAK9086669.1"/>
    <property type="molecule type" value="Genomic_DNA"/>
</dbReference>
<evidence type="ECO:0000313" key="1">
    <source>
        <dbReference type="EMBL" id="KAK9086669.1"/>
    </source>
</evidence>
<proteinExistence type="predicted"/>
<gene>
    <name evidence="1" type="ORF">Syun_029063</name>
</gene>
<accession>A0AAP0HH00</accession>